<dbReference type="EMBL" id="LAVV01010863">
    <property type="protein sequence ID" value="KNZ48489.1"/>
    <property type="molecule type" value="Genomic_DNA"/>
</dbReference>
<feature type="compositionally biased region" description="Polar residues" evidence="1">
    <location>
        <begin position="146"/>
        <end position="159"/>
    </location>
</feature>
<evidence type="ECO:0000313" key="2">
    <source>
        <dbReference type="EMBL" id="KNZ48489.1"/>
    </source>
</evidence>
<dbReference type="OrthoDB" id="8047996at2759"/>
<feature type="region of interest" description="Disordered" evidence="1">
    <location>
        <begin position="128"/>
        <end position="192"/>
    </location>
</feature>
<comment type="caution">
    <text evidence="2">The sequence shown here is derived from an EMBL/GenBank/DDBJ whole genome shotgun (WGS) entry which is preliminary data.</text>
</comment>
<organism evidence="2 3">
    <name type="scientific">Puccinia sorghi</name>
    <dbReference type="NCBI Taxonomy" id="27349"/>
    <lineage>
        <taxon>Eukaryota</taxon>
        <taxon>Fungi</taxon>
        <taxon>Dikarya</taxon>
        <taxon>Basidiomycota</taxon>
        <taxon>Pucciniomycotina</taxon>
        <taxon>Pucciniomycetes</taxon>
        <taxon>Pucciniales</taxon>
        <taxon>Pucciniaceae</taxon>
        <taxon>Puccinia</taxon>
    </lineage>
</organism>
<name>A0A0L6UIX5_9BASI</name>
<keyword evidence="3" id="KW-1185">Reference proteome</keyword>
<dbReference type="Proteomes" id="UP000037035">
    <property type="component" value="Unassembled WGS sequence"/>
</dbReference>
<feature type="compositionally biased region" description="Acidic residues" evidence="1">
    <location>
        <begin position="160"/>
        <end position="172"/>
    </location>
</feature>
<sequence>MESMRASIISSGIQKHFWHEILKSCCLSLNQIPRKGKDKSPWEIVHGRLFPGELLKSIGTPAVILNMMKVKGRKLDLKGEEGMLVGFNVALWSYCIITRFGKVIETKHVKFLKKSILASTTSINLDSPLKLAPEDKPLPEPAHTQIPENAASSDNGESNSDQEETTDPEEESEVKKQLVQTNKDITPEPPPISTRVLRLGLKGFLVGPGNNFKKEFESCFKNSSCHDPNTILGMNTLIPWNSSKQQSITYSSTEAELNPLLDSFHKGIWLKALLAEIWDIQIDSANHFIDSPEIEDRLMMSDNEFKEKFCNKHLIDNKGLDDKVTKFESNPKIWHIDLKMKGRRQEVKHQNIRITLIRTSDMVADALTKPASRSSIENLTNCIDSDTRLQ</sequence>
<protein>
    <submittedName>
        <fullName evidence="2">Uncharacterized protein</fullName>
    </submittedName>
</protein>
<reference evidence="2 3" key="1">
    <citation type="submission" date="2015-08" db="EMBL/GenBank/DDBJ databases">
        <title>Next Generation Sequencing and Analysis of the Genome of Puccinia sorghi L Schw, the Causal Agent of Maize Common Rust.</title>
        <authorList>
            <person name="Rochi L."/>
            <person name="Burguener G."/>
            <person name="Darino M."/>
            <person name="Turjanski A."/>
            <person name="Kreff E."/>
            <person name="Dieguez M.J."/>
            <person name="Sacco F."/>
        </authorList>
    </citation>
    <scope>NUCLEOTIDE SEQUENCE [LARGE SCALE GENOMIC DNA]</scope>
    <source>
        <strain evidence="2 3">RO10H11247</strain>
    </source>
</reference>
<dbReference type="VEuPathDB" id="FungiDB:VP01_562g1"/>
<gene>
    <name evidence="2" type="ORF">VP01_562g1</name>
</gene>
<dbReference type="AlphaFoldDB" id="A0A0L6UIX5"/>
<evidence type="ECO:0000313" key="3">
    <source>
        <dbReference type="Proteomes" id="UP000037035"/>
    </source>
</evidence>
<accession>A0A0L6UIX5</accession>
<evidence type="ECO:0000256" key="1">
    <source>
        <dbReference type="SAM" id="MobiDB-lite"/>
    </source>
</evidence>
<dbReference type="CDD" id="cd09272">
    <property type="entry name" value="RNase_HI_RT_Ty1"/>
    <property type="match status" value="1"/>
</dbReference>
<proteinExistence type="predicted"/>